<dbReference type="EMBL" id="CATNWA010014535">
    <property type="protein sequence ID" value="CAI9573045.1"/>
    <property type="molecule type" value="Genomic_DNA"/>
</dbReference>
<organism evidence="1 2">
    <name type="scientific">Staurois parvus</name>
    <dbReference type="NCBI Taxonomy" id="386267"/>
    <lineage>
        <taxon>Eukaryota</taxon>
        <taxon>Metazoa</taxon>
        <taxon>Chordata</taxon>
        <taxon>Craniata</taxon>
        <taxon>Vertebrata</taxon>
        <taxon>Euteleostomi</taxon>
        <taxon>Amphibia</taxon>
        <taxon>Batrachia</taxon>
        <taxon>Anura</taxon>
        <taxon>Neobatrachia</taxon>
        <taxon>Ranoidea</taxon>
        <taxon>Ranidae</taxon>
        <taxon>Staurois</taxon>
    </lineage>
</organism>
<evidence type="ECO:0000313" key="1">
    <source>
        <dbReference type="EMBL" id="CAI9573045.1"/>
    </source>
</evidence>
<reference evidence="1" key="1">
    <citation type="submission" date="2023-05" db="EMBL/GenBank/DDBJ databases">
        <authorList>
            <person name="Stuckert A."/>
        </authorList>
    </citation>
    <scope>NUCLEOTIDE SEQUENCE</scope>
</reference>
<evidence type="ECO:0008006" key="3">
    <source>
        <dbReference type="Google" id="ProtNLM"/>
    </source>
</evidence>
<keyword evidence="2" id="KW-1185">Reference proteome</keyword>
<dbReference type="Proteomes" id="UP001162483">
    <property type="component" value="Unassembled WGS sequence"/>
</dbReference>
<evidence type="ECO:0000313" key="2">
    <source>
        <dbReference type="Proteomes" id="UP001162483"/>
    </source>
</evidence>
<sequence length="64" mass="7133">MLAEIQEQTGRWHAGRGAGADWQVARWQRCRSRLAGGTLAEVQEQTGRWHAGRGAGADWQVACW</sequence>
<gene>
    <name evidence="1" type="ORF">SPARVUS_LOCUS7581151</name>
</gene>
<comment type="caution">
    <text evidence="1">The sequence shown here is derived from an EMBL/GenBank/DDBJ whole genome shotgun (WGS) entry which is preliminary data.</text>
</comment>
<name>A0ABN9DMG3_9NEOB</name>
<proteinExistence type="predicted"/>
<accession>A0ABN9DMG3</accession>
<protein>
    <recommendedName>
        <fullName evidence="3">CsbD family protein</fullName>
    </recommendedName>
</protein>